<evidence type="ECO:0000313" key="2">
    <source>
        <dbReference type="Proteomes" id="UP000789375"/>
    </source>
</evidence>
<evidence type="ECO:0000313" key="1">
    <source>
        <dbReference type="EMBL" id="CAG8655589.1"/>
    </source>
</evidence>
<keyword evidence="2" id="KW-1185">Reference proteome</keyword>
<comment type="caution">
    <text evidence="1">The sequence shown here is derived from an EMBL/GenBank/DDBJ whole genome shotgun (WGS) entry which is preliminary data.</text>
</comment>
<protein>
    <submittedName>
        <fullName evidence="1">1583_t:CDS:1</fullName>
    </submittedName>
</protein>
<name>A0A9N9E100_FUNMO</name>
<proteinExistence type="predicted"/>
<dbReference type="Proteomes" id="UP000789375">
    <property type="component" value="Unassembled WGS sequence"/>
</dbReference>
<dbReference type="EMBL" id="CAJVPP010004798">
    <property type="protein sequence ID" value="CAG8655589.1"/>
    <property type="molecule type" value="Genomic_DNA"/>
</dbReference>
<sequence length="61" mass="6775">PFSTSQLGRKKFMRIIWSVLAINGLENRNDLQGTKVRAGTIIRTLKLAGTIFGRAMTKLGQ</sequence>
<dbReference type="AlphaFoldDB" id="A0A9N9E100"/>
<reference evidence="1" key="1">
    <citation type="submission" date="2021-06" db="EMBL/GenBank/DDBJ databases">
        <authorList>
            <person name="Kallberg Y."/>
            <person name="Tangrot J."/>
            <person name="Rosling A."/>
        </authorList>
    </citation>
    <scope>NUCLEOTIDE SEQUENCE</scope>
    <source>
        <strain evidence="1">87-6 pot B 2015</strain>
    </source>
</reference>
<gene>
    <name evidence="1" type="ORF">FMOSSE_LOCUS11686</name>
</gene>
<feature type="non-terminal residue" evidence="1">
    <location>
        <position position="1"/>
    </location>
</feature>
<accession>A0A9N9E100</accession>
<feature type="non-terminal residue" evidence="1">
    <location>
        <position position="61"/>
    </location>
</feature>
<organism evidence="1 2">
    <name type="scientific">Funneliformis mosseae</name>
    <name type="common">Endomycorrhizal fungus</name>
    <name type="synonym">Glomus mosseae</name>
    <dbReference type="NCBI Taxonomy" id="27381"/>
    <lineage>
        <taxon>Eukaryota</taxon>
        <taxon>Fungi</taxon>
        <taxon>Fungi incertae sedis</taxon>
        <taxon>Mucoromycota</taxon>
        <taxon>Glomeromycotina</taxon>
        <taxon>Glomeromycetes</taxon>
        <taxon>Glomerales</taxon>
        <taxon>Glomeraceae</taxon>
        <taxon>Funneliformis</taxon>
    </lineage>
</organism>